<evidence type="ECO:0000313" key="2">
    <source>
        <dbReference type="EMBL" id="OGL82716.1"/>
    </source>
</evidence>
<keyword evidence="1" id="KW-1133">Transmembrane helix</keyword>
<dbReference type="AlphaFoldDB" id="A0A1F7UWT8"/>
<keyword evidence="1" id="KW-0812">Transmembrane</keyword>
<evidence type="ECO:0008006" key="4">
    <source>
        <dbReference type="Google" id="ProtNLM"/>
    </source>
</evidence>
<evidence type="ECO:0000313" key="3">
    <source>
        <dbReference type="Proteomes" id="UP000176846"/>
    </source>
</evidence>
<feature type="transmembrane region" description="Helical" evidence="1">
    <location>
        <begin position="20"/>
        <end position="39"/>
    </location>
</feature>
<keyword evidence="1" id="KW-0472">Membrane</keyword>
<dbReference type="Gene3D" id="3.30.70.2970">
    <property type="entry name" value="Protein of unknown function (DUF541), domain 2"/>
    <property type="match status" value="1"/>
</dbReference>
<gene>
    <name evidence="2" type="ORF">A2936_03975</name>
</gene>
<dbReference type="PANTHER" id="PTHR34387">
    <property type="entry name" value="SLR1258 PROTEIN"/>
    <property type="match status" value="1"/>
</dbReference>
<name>A0A1F7UWT8_9BACT</name>
<evidence type="ECO:0000256" key="1">
    <source>
        <dbReference type="SAM" id="Phobius"/>
    </source>
</evidence>
<dbReference type="PANTHER" id="PTHR34387:SF1">
    <property type="entry name" value="PERIPLASMIC IMMUNOGENIC PROTEIN"/>
    <property type="match status" value="1"/>
</dbReference>
<dbReference type="InterPro" id="IPR007497">
    <property type="entry name" value="SIMPL/DUF541"/>
</dbReference>
<organism evidence="2 3">
    <name type="scientific">Candidatus Uhrbacteria bacterium RIFCSPLOWO2_01_FULL_47_25</name>
    <dbReference type="NCBI Taxonomy" id="1802402"/>
    <lineage>
        <taxon>Bacteria</taxon>
        <taxon>Candidatus Uhriibacteriota</taxon>
    </lineage>
</organism>
<protein>
    <recommendedName>
        <fullName evidence="4">SIMPL domain-containing protein</fullName>
    </recommendedName>
</protein>
<sequence length="260" mass="27917">MLDNHRSIWPNFDEERPYAALVMGLLFIVFLSFVVKVVIDAKSYSFIGRAPETPNTITIVGEGKVIGAPDVAMVDLGLLTTSKKVSEAQADNTKKMNELIIRLQKSGINKEDIKSTQYYINPRYDYIEGRSVLAGYDVQQTLKVKIRDLDKVGLVLATAGEVGANQIGGLNITIDDPEPLKAGARAKAAANARLKAEALAKSIGVRLGRVVSFSESSPDEQPPYFKEGLGVGGGGAAPVPNIQSGSLEIVSSVALSYEIH</sequence>
<dbReference type="Pfam" id="PF04402">
    <property type="entry name" value="SIMPL"/>
    <property type="match status" value="1"/>
</dbReference>
<dbReference type="GO" id="GO:0006974">
    <property type="term" value="P:DNA damage response"/>
    <property type="evidence" value="ECO:0007669"/>
    <property type="project" value="TreeGrafter"/>
</dbReference>
<reference evidence="2 3" key="1">
    <citation type="journal article" date="2016" name="Nat. Commun.">
        <title>Thousands of microbial genomes shed light on interconnected biogeochemical processes in an aquifer system.</title>
        <authorList>
            <person name="Anantharaman K."/>
            <person name="Brown C.T."/>
            <person name="Hug L.A."/>
            <person name="Sharon I."/>
            <person name="Castelle C.J."/>
            <person name="Probst A.J."/>
            <person name="Thomas B.C."/>
            <person name="Singh A."/>
            <person name="Wilkins M.J."/>
            <person name="Karaoz U."/>
            <person name="Brodie E.L."/>
            <person name="Williams K.H."/>
            <person name="Hubbard S.S."/>
            <person name="Banfield J.F."/>
        </authorList>
    </citation>
    <scope>NUCLEOTIDE SEQUENCE [LARGE SCALE GENOMIC DNA]</scope>
</reference>
<dbReference type="Gene3D" id="3.30.110.170">
    <property type="entry name" value="Protein of unknown function (DUF541), domain 1"/>
    <property type="match status" value="1"/>
</dbReference>
<comment type="caution">
    <text evidence="2">The sequence shown here is derived from an EMBL/GenBank/DDBJ whole genome shotgun (WGS) entry which is preliminary data.</text>
</comment>
<dbReference type="InterPro" id="IPR052022">
    <property type="entry name" value="26kDa_periplasmic_antigen"/>
</dbReference>
<dbReference type="EMBL" id="MGEK01000011">
    <property type="protein sequence ID" value="OGL82716.1"/>
    <property type="molecule type" value="Genomic_DNA"/>
</dbReference>
<accession>A0A1F7UWT8</accession>
<dbReference type="Proteomes" id="UP000176846">
    <property type="component" value="Unassembled WGS sequence"/>
</dbReference>
<proteinExistence type="predicted"/>